<dbReference type="InterPro" id="IPR058018">
    <property type="entry name" value="AAA_lid_TANC1/2"/>
</dbReference>
<comment type="similarity">
    <text evidence="7">Belongs to the TANC family.</text>
</comment>
<evidence type="ECO:0000313" key="13">
    <source>
        <dbReference type="RefSeq" id="XP_049314963.1"/>
    </source>
</evidence>
<dbReference type="Gene3D" id="3.40.50.300">
    <property type="entry name" value="P-loop containing nucleotide triphosphate hydrolases"/>
    <property type="match status" value="1"/>
</dbReference>
<evidence type="ECO:0000256" key="6">
    <source>
        <dbReference type="ARBA" id="ARBA00023043"/>
    </source>
</evidence>
<dbReference type="Pfam" id="PF25521">
    <property type="entry name" value="WHD_TANC1"/>
    <property type="match status" value="1"/>
</dbReference>
<dbReference type="InterPro" id="IPR001841">
    <property type="entry name" value="Znf_RING"/>
</dbReference>
<keyword evidence="4" id="KW-0802">TPR repeat</keyword>
<feature type="compositionally biased region" description="Low complexity" evidence="10">
    <location>
        <begin position="478"/>
        <end position="495"/>
    </location>
</feature>
<evidence type="ECO:0000256" key="7">
    <source>
        <dbReference type="ARBA" id="ARBA00038259"/>
    </source>
</evidence>
<name>A0ABM3K0F3_BACDO</name>
<feature type="repeat" description="ANK" evidence="8">
    <location>
        <begin position="1629"/>
        <end position="1661"/>
    </location>
</feature>
<evidence type="ECO:0000313" key="12">
    <source>
        <dbReference type="Proteomes" id="UP001652620"/>
    </source>
</evidence>
<dbReference type="Gene3D" id="1.25.40.10">
    <property type="entry name" value="Tetratricopeptide repeat domain"/>
    <property type="match status" value="1"/>
</dbReference>
<dbReference type="PANTHER" id="PTHR24166:SF55">
    <property type="entry name" value="ROLLING PEBBLES, ISOFORM B"/>
    <property type="match status" value="1"/>
</dbReference>
<feature type="repeat" description="ANK" evidence="8">
    <location>
        <begin position="1422"/>
        <end position="1454"/>
    </location>
</feature>
<dbReference type="PROSITE" id="PS50297">
    <property type="entry name" value="ANK_REP_REGION"/>
    <property type="match status" value="6"/>
</dbReference>
<dbReference type="Proteomes" id="UP001652620">
    <property type="component" value="Chromosome 5"/>
</dbReference>
<feature type="domain" description="RING-type" evidence="11">
    <location>
        <begin position="403"/>
        <end position="440"/>
    </location>
</feature>
<proteinExistence type="inferred from homology"/>
<dbReference type="InterPro" id="IPR050889">
    <property type="entry name" value="Dendritic_Spine_Reg/Scaffold"/>
</dbReference>
<dbReference type="GeneID" id="105224038"/>
<gene>
    <name evidence="13" type="primary">LOC105224038</name>
</gene>
<evidence type="ECO:0000259" key="11">
    <source>
        <dbReference type="PROSITE" id="PS50089"/>
    </source>
</evidence>
<dbReference type="InterPro" id="IPR027417">
    <property type="entry name" value="P-loop_NTPase"/>
</dbReference>
<dbReference type="RefSeq" id="XP_049314963.1">
    <property type="nucleotide sequence ID" value="XM_049459006.1"/>
</dbReference>
<dbReference type="InterPro" id="IPR002110">
    <property type="entry name" value="Ankyrin_rpt"/>
</dbReference>
<dbReference type="InterPro" id="IPR011990">
    <property type="entry name" value="TPR-like_helical_dom_sf"/>
</dbReference>
<evidence type="ECO:0000256" key="4">
    <source>
        <dbReference type="ARBA" id="ARBA00022803"/>
    </source>
</evidence>
<keyword evidence="3 9" id="KW-0479">Metal-binding</keyword>
<feature type="region of interest" description="Disordered" evidence="10">
    <location>
        <begin position="472"/>
        <end position="497"/>
    </location>
</feature>
<keyword evidence="3 9" id="KW-0863">Zinc-finger</keyword>
<reference evidence="13" key="1">
    <citation type="submission" date="2025-08" db="UniProtKB">
        <authorList>
            <consortium name="RefSeq"/>
        </authorList>
    </citation>
    <scope>IDENTIFICATION</scope>
    <source>
        <tissue evidence="13">Adult</tissue>
    </source>
</reference>
<sequence length="1953" mass="214122">MFSIIDAQSAQHAGNDCVDHVDLNSSFNSDIMTQSCESDASYHIYNELQYAAQQQATQLRLPQQQYGQKQIACQQQQQPVTPQATTTSAIPILQTGIIYGFRTRHLSCIEENDSDSLHSTSVPQTLEMLKDVDECFKQLTAAADNPNNNDGALNSLLMQAVHGDDDGITMIDETRLYDMEYFDELSVSKNEAADTTLDMSYTSQNSEEYWQSTTSEPVHLVQRSHIYQQPDIMTTSCYGALNTSFDSESSGPPVYMGTSTPTKPKLTKVSSEKVEALYATPEKRREHNRSFDSQTSSIYGATIGGGLPNGYEQQVNGNAAGLQNESIYSFSLNSGVSVNDMLQQMSLPMELAVMNLNGGNVDDKINPAEELSEEMAAKCLTAAQNDLQSIRRLLEHDSSGTICPSCRISFDKGKRRKLIDTCGHERCYSCMFRNDQCPMCMNSNSSLKDVDCNSNAQGYDTGIGGSTSTIVSPLGSPQPQLRSQVQQQHQQQQQQRTNAAALARYMQHNRQESISPEYHRYASISKLPKAVAASQTTYTVTADIHHASNGNNNHNHNNNNNGNTISSISSGGSGSNSNCNTVSSTASSSNNNNGHNNISNNHYNSNNNNSGSSMQQSAQQHQQQLHYNAGDAINASSFATPPTRRRFFNHKNLRSALTGHRRTASNGGVPTDAATTILVDGKDNNALNTSTCSDSAVTRRRRQKVSNNVSAASTRPTAAGSENRLNRLSLAGTSVYAGHLSSLVFGKIKSLWSVNSNSSDAGLNQFAGNDDHALTAAEKQKDQLRARLGLLLDSDQHGNTNTTTSSSSSQNVSPEQTLSAGCANAFGSQLSVITKDDTLSLAGKLNALSVSTDNSDVFPVKARKTGVRRSARAGQLPGGAGKRNAIYKPTNVQPVQLALKPLFFEVPLPEPDPPFIGRQWLLRELSNILTGTETPGVLINGNPGTGKTALILQLVEYSCFGRRKNSNSNSDPDGIYCPINLGHDRIRALASHIVGYHFCQADSNLTCLVPDFVHSLAAQLCQAPQLEAYREYLLSEPHLQDILSVKECIADAERVMRMAILEPLIVLKRAGKIPTKTCVILVDALCEAEYHRPDHGHTIATFLAKMTQHFPSWLKVVATVRTQMLEFVKGLSYTKMTLDSWASNDLLQKDMLDYITFRVNHSAEIQNNIAAVKDHNSGQLKFIGHLQALTKGSMLYAKLILDLIERGQLVIKSTSYKVLPVSLAQIFLLHFNLRFPTNTSFEKAAPILNVCLAALYPLTLNEIYYTICAMKTDEVLSWDEFLQRFKLLDGFLIRRIDNTYMFFHSYFREWLIRRDEGESLKFLCDFRLGHAAIAFRLSRMQAPLDPEQTMELGHHMLKAHIYRNCQGPQLPRDMQSFWVATVTDNISAALGSLRNVYSPNLKVSRLILLAGASPHYRTEFMGGATILCIAAHEGIMPMVNLLLEFGADVSLTNSQGCTPLILAAIRGHADVVRLLVAAGSSLGQTDTTQRCALVHAARTGRLNVVKYLLACDWTPRPNSQDVSLSVALQQSLVAAAAQDHVSIVEDLLEVDGIDVNLIDEACGELPLTAAARNGCSDTVAILLSKGARIDARNKQDFTALWLAVKEGHWAVVEKLIQNGADMDEPVTAARKTPLMIAAEEGHIELLELLIERGAALEAQDEEGFTALSWASLRGRQPAAKCLIERGSNRNHADNKGRTPLDLAAYQGSAALVLYLLEQGANIEHIDVNGMRPLDRAIACRNIQVVQVFLRRGAKLGPTTWSMAMGKPEILIVLLNKLLEDGNVLYRKNRFHDAAHRYQYALRKISCLENLLERSAIFAQLRTNLLLNLSRCKRKLNELDESIDLATQAIAQKPASYEGYYARSKSRMESGDYHEALVDANEAMQKALQSGVSAEVVAVLKRIQAELLAHTNSDAAVNGAATARGSANAYEEYALSCADFGAMGLPTQNESSDL</sequence>
<dbReference type="SUPFAM" id="SSF48452">
    <property type="entry name" value="TPR-like"/>
    <property type="match status" value="1"/>
</dbReference>
<dbReference type="Pfam" id="PF12796">
    <property type="entry name" value="Ank_2"/>
    <property type="match status" value="3"/>
</dbReference>
<evidence type="ECO:0000256" key="2">
    <source>
        <dbReference type="ARBA" id="ARBA00022737"/>
    </source>
</evidence>
<dbReference type="InterPro" id="IPR058056">
    <property type="entry name" value="WH_TANC1/2"/>
</dbReference>
<protein>
    <submittedName>
        <fullName evidence="13">Protein TANC1 isoform X1</fullName>
    </submittedName>
</protein>
<keyword evidence="5" id="KW-0862">Zinc</keyword>
<keyword evidence="2" id="KW-0677">Repeat</keyword>
<feature type="compositionally biased region" description="Low complexity" evidence="10">
    <location>
        <begin position="548"/>
        <end position="624"/>
    </location>
</feature>
<feature type="repeat" description="ANK" evidence="8">
    <location>
        <begin position="1695"/>
        <end position="1727"/>
    </location>
</feature>
<dbReference type="SUPFAM" id="SSF52540">
    <property type="entry name" value="P-loop containing nucleoside triphosphate hydrolases"/>
    <property type="match status" value="2"/>
</dbReference>
<accession>A0ABM3K0F3</accession>
<dbReference type="InterPro" id="IPR056884">
    <property type="entry name" value="NPHP3-like_N"/>
</dbReference>
<keyword evidence="6 8" id="KW-0040">ANK repeat</keyword>
<dbReference type="Pfam" id="PF25520">
    <property type="entry name" value="AAA_lid_TANC1"/>
    <property type="match status" value="1"/>
</dbReference>
<dbReference type="SUPFAM" id="SSF48403">
    <property type="entry name" value="Ankyrin repeat"/>
    <property type="match status" value="1"/>
</dbReference>
<dbReference type="Pfam" id="PF24883">
    <property type="entry name" value="NPHP3_N"/>
    <property type="match status" value="1"/>
</dbReference>
<dbReference type="PROSITE" id="PS50089">
    <property type="entry name" value="ZF_RING_2"/>
    <property type="match status" value="1"/>
</dbReference>
<dbReference type="PANTHER" id="PTHR24166">
    <property type="entry name" value="ROLLING PEBBLES, ISOFORM B"/>
    <property type="match status" value="1"/>
</dbReference>
<dbReference type="PROSITE" id="PS50088">
    <property type="entry name" value="ANK_REPEAT"/>
    <property type="match status" value="7"/>
</dbReference>
<keyword evidence="12" id="KW-1185">Reference proteome</keyword>
<organism evidence="12 13">
    <name type="scientific">Bactrocera dorsalis</name>
    <name type="common">Oriental fruit fly</name>
    <name type="synonym">Dacus dorsalis</name>
    <dbReference type="NCBI Taxonomy" id="27457"/>
    <lineage>
        <taxon>Eukaryota</taxon>
        <taxon>Metazoa</taxon>
        <taxon>Ecdysozoa</taxon>
        <taxon>Arthropoda</taxon>
        <taxon>Hexapoda</taxon>
        <taxon>Insecta</taxon>
        <taxon>Pterygota</taxon>
        <taxon>Neoptera</taxon>
        <taxon>Endopterygota</taxon>
        <taxon>Diptera</taxon>
        <taxon>Brachycera</taxon>
        <taxon>Muscomorpha</taxon>
        <taxon>Tephritoidea</taxon>
        <taxon>Tephritidae</taxon>
        <taxon>Bactrocera</taxon>
        <taxon>Bactrocera</taxon>
    </lineage>
</organism>
<evidence type="ECO:0000256" key="3">
    <source>
        <dbReference type="ARBA" id="ARBA00022771"/>
    </source>
</evidence>
<evidence type="ECO:0000256" key="10">
    <source>
        <dbReference type="SAM" id="MobiDB-lite"/>
    </source>
</evidence>
<feature type="compositionally biased region" description="Low complexity" evidence="10">
    <location>
        <begin position="799"/>
        <end position="809"/>
    </location>
</feature>
<evidence type="ECO:0000256" key="1">
    <source>
        <dbReference type="ARBA" id="ARBA00022553"/>
    </source>
</evidence>
<evidence type="ECO:0000256" key="9">
    <source>
        <dbReference type="PROSITE-ProRule" id="PRU00175"/>
    </source>
</evidence>
<feature type="region of interest" description="Disordered" evidence="10">
    <location>
        <begin position="792"/>
        <end position="815"/>
    </location>
</feature>
<dbReference type="Gene3D" id="1.25.40.20">
    <property type="entry name" value="Ankyrin repeat-containing domain"/>
    <property type="match status" value="3"/>
</dbReference>
<dbReference type="SMART" id="SM00248">
    <property type="entry name" value="ANK"/>
    <property type="match status" value="11"/>
</dbReference>
<dbReference type="Pfam" id="PF13637">
    <property type="entry name" value="Ank_4"/>
    <property type="match status" value="1"/>
</dbReference>
<feature type="region of interest" description="Disordered" evidence="10">
    <location>
        <begin position="248"/>
        <end position="269"/>
    </location>
</feature>
<dbReference type="InterPro" id="IPR036770">
    <property type="entry name" value="Ankyrin_rpt-contain_sf"/>
</dbReference>
<feature type="repeat" description="ANK" evidence="8">
    <location>
        <begin position="1455"/>
        <end position="1487"/>
    </location>
</feature>
<feature type="repeat" description="ANK" evidence="8">
    <location>
        <begin position="1662"/>
        <end position="1694"/>
    </location>
</feature>
<feature type="repeat" description="ANK" evidence="8">
    <location>
        <begin position="1595"/>
        <end position="1623"/>
    </location>
</feature>
<evidence type="ECO:0000256" key="8">
    <source>
        <dbReference type="PROSITE-ProRule" id="PRU00023"/>
    </source>
</evidence>
<feature type="repeat" description="ANK" evidence="8">
    <location>
        <begin position="1562"/>
        <end position="1594"/>
    </location>
</feature>
<feature type="region of interest" description="Disordered" evidence="10">
    <location>
        <begin position="545"/>
        <end position="624"/>
    </location>
</feature>
<evidence type="ECO:0000256" key="5">
    <source>
        <dbReference type="ARBA" id="ARBA00022833"/>
    </source>
</evidence>
<keyword evidence="1" id="KW-0597">Phosphoprotein</keyword>